<reference evidence="7" key="2">
    <citation type="submission" date="2023-05" db="EMBL/GenBank/DDBJ databases">
        <authorList>
            <consortium name="Lawrence Berkeley National Laboratory"/>
            <person name="Steindorff A."/>
            <person name="Hensen N."/>
            <person name="Bonometti L."/>
            <person name="Westerberg I."/>
            <person name="Brannstrom I.O."/>
            <person name="Guillou S."/>
            <person name="Cros-Aarteil S."/>
            <person name="Calhoun S."/>
            <person name="Haridas S."/>
            <person name="Kuo A."/>
            <person name="Mondo S."/>
            <person name="Pangilinan J."/>
            <person name="Riley R."/>
            <person name="Labutti K."/>
            <person name="Andreopoulos B."/>
            <person name="Lipzen A."/>
            <person name="Chen C."/>
            <person name="Yanf M."/>
            <person name="Daum C."/>
            <person name="Ng V."/>
            <person name="Clum A."/>
            <person name="Ohm R."/>
            <person name="Martin F."/>
            <person name="Silar P."/>
            <person name="Natvig D."/>
            <person name="Lalanne C."/>
            <person name="Gautier V."/>
            <person name="Ament-Velasquez S.L."/>
            <person name="Kruys A."/>
            <person name="Hutchinson M.I."/>
            <person name="Powell A.J."/>
            <person name="Barry K."/>
            <person name="Miller A.N."/>
            <person name="Grigoriev I.V."/>
            <person name="Debuchy R."/>
            <person name="Gladieux P."/>
            <person name="Thoren M.H."/>
            <person name="Johannesson H."/>
        </authorList>
    </citation>
    <scope>NUCLEOTIDE SEQUENCE</scope>
    <source>
        <strain evidence="7">CBS 103.79</strain>
    </source>
</reference>
<dbReference type="EMBL" id="MU855551">
    <property type="protein sequence ID" value="KAK3901858.1"/>
    <property type="molecule type" value="Genomic_DNA"/>
</dbReference>
<accession>A0AAN6MKG6</accession>
<dbReference type="PANTHER" id="PTHR24198">
    <property type="entry name" value="ANKYRIN REPEAT AND PROTEIN KINASE DOMAIN-CONTAINING PROTEIN"/>
    <property type="match status" value="1"/>
</dbReference>
<proteinExistence type="predicted"/>
<evidence type="ECO:0000313" key="7">
    <source>
        <dbReference type="EMBL" id="KAK3901858.1"/>
    </source>
</evidence>
<organism evidence="7 8">
    <name type="scientific">Staphylotrichum tortipilum</name>
    <dbReference type="NCBI Taxonomy" id="2831512"/>
    <lineage>
        <taxon>Eukaryota</taxon>
        <taxon>Fungi</taxon>
        <taxon>Dikarya</taxon>
        <taxon>Ascomycota</taxon>
        <taxon>Pezizomycotina</taxon>
        <taxon>Sordariomycetes</taxon>
        <taxon>Sordariomycetidae</taxon>
        <taxon>Sordariales</taxon>
        <taxon>Chaetomiaceae</taxon>
        <taxon>Staphylotrichum</taxon>
    </lineage>
</organism>
<evidence type="ECO:0000259" key="5">
    <source>
        <dbReference type="Pfam" id="PF22939"/>
    </source>
</evidence>
<dbReference type="SMART" id="SM00248">
    <property type="entry name" value="ANK"/>
    <property type="match status" value="26"/>
</dbReference>
<feature type="compositionally biased region" description="Acidic residues" evidence="4">
    <location>
        <begin position="2149"/>
        <end position="2162"/>
    </location>
</feature>
<feature type="domain" description="Nephrocystin 3-like N-terminal" evidence="6">
    <location>
        <begin position="73"/>
        <end position="260"/>
    </location>
</feature>
<dbReference type="Gene3D" id="3.40.50.300">
    <property type="entry name" value="P-loop containing nucleotide triphosphate hydrolases"/>
    <property type="match status" value="1"/>
</dbReference>
<feature type="repeat" description="ANK" evidence="3">
    <location>
        <begin position="915"/>
        <end position="946"/>
    </location>
</feature>
<keyword evidence="2 3" id="KW-0040">ANK repeat</keyword>
<dbReference type="SUPFAM" id="SSF52540">
    <property type="entry name" value="P-loop containing nucleoside triphosphate hydrolases"/>
    <property type="match status" value="1"/>
</dbReference>
<dbReference type="PRINTS" id="PR01415">
    <property type="entry name" value="ANKYRIN"/>
</dbReference>
<comment type="caution">
    <text evidence="7">The sequence shown here is derived from an EMBL/GenBank/DDBJ whole genome shotgun (WGS) entry which is preliminary data.</text>
</comment>
<keyword evidence="8" id="KW-1185">Reference proteome</keyword>
<dbReference type="Pfam" id="PF22939">
    <property type="entry name" value="WHD_GPIID"/>
    <property type="match status" value="1"/>
</dbReference>
<evidence type="ECO:0000256" key="3">
    <source>
        <dbReference type="PROSITE-ProRule" id="PRU00023"/>
    </source>
</evidence>
<feature type="region of interest" description="Disordered" evidence="4">
    <location>
        <begin position="1420"/>
        <end position="1439"/>
    </location>
</feature>
<feature type="repeat" description="ANK" evidence="3">
    <location>
        <begin position="647"/>
        <end position="679"/>
    </location>
</feature>
<dbReference type="InterPro" id="IPR056884">
    <property type="entry name" value="NPHP3-like_N"/>
</dbReference>
<dbReference type="Pfam" id="PF24883">
    <property type="entry name" value="NPHP3_N"/>
    <property type="match status" value="1"/>
</dbReference>
<feature type="repeat" description="ANK" evidence="3">
    <location>
        <begin position="761"/>
        <end position="793"/>
    </location>
</feature>
<dbReference type="InterPro" id="IPR054471">
    <property type="entry name" value="GPIID_WHD"/>
</dbReference>
<dbReference type="InterPro" id="IPR027417">
    <property type="entry name" value="P-loop_NTPase"/>
</dbReference>
<feature type="repeat" description="ANK" evidence="3">
    <location>
        <begin position="614"/>
        <end position="646"/>
    </location>
</feature>
<evidence type="ECO:0000256" key="1">
    <source>
        <dbReference type="ARBA" id="ARBA00022737"/>
    </source>
</evidence>
<feature type="repeat" description="ANK" evidence="3">
    <location>
        <begin position="1140"/>
        <end position="1178"/>
    </location>
</feature>
<evidence type="ECO:0000256" key="4">
    <source>
        <dbReference type="SAM" id="MobiDB-lite"/>
    </source>
</evidence>
<dbReference type="Pfam" id="PF00023">
    <property type="entry name" value="Ank"/>
    <property type="match status" value="2"/>
</dbReference>
<dbReference type="PROSITE" id="PS50297">
    <property type="entry name" value="ANK_REP_REGION"/>
    <property type="match status" value="5"/>
</dbReference>
<evidence type="ECO:0000259" key="6">
    <source>
        <dbReference type="Pfam" id="PF24883"/>
    </source>
</evidence>
<evidence type="ECO:0000313" key="8">
    <source>
        <dbReference type="Proteomes" id="UP001303889"/>
    </source>
</evidence>
<feature type="repeat" description="ANK" evidence="3">
    <location>
        <begin position="1627"/>
        <end position="1662"/>
    </location>
</feature>
<dbReference type="InterPro" id="IPR036770">
    <property type="entry name" value="Ankyrin_rpt-contain_sf"/>
</dbReference>
<feature type="compositionally biased region" description="Basic and acidic residues" evidence="4">
    <location>
        <begin position="2116"/>
        <end position="2148"/>
    </location>
</feature>
<dbReference type="Proteomes" id="UP001303889">
    <property type="component" value="Unassembled WGS sequence"/>
</dbReference>
<dbReference type="Gene3D" id="1.25.40.20">
    <property type="entry name" value="Ankyrin repeat-containing domain"/>
    <property type="match status" value="10"/>
</dbReference>
<feature type="repeat" description="ANK" evidence="3">
    <location>
        <begin position="1914"/>
        <end position="1952"/>
    </location>
</feature>
<name>A0AAN6MKG6_9PEZI</name>
<gene>
    <name evidence="7" type="ORF">C8A05DRAFT_34465</name>
</gene>
<dbReference type="InterPro" id="IPR002110">
    <property type="entry name" value="Ankyrin_rpt"/>
</dbReference>
<sequence length="2162" mass="237037">MAANPFNAGAGPDQADRAYEYTVVDRDTVPAPSPHPDDSPEKRMADLLRWLQPTDFLSPGNEFMKHLHSYVPGTGRWVHESAPFRAWAGLSSGQDHDGPLEPSSPHRCLHVRGVAGSGKSVFAASTVRQLQDEGALVLFFFFRQIVDKNHTARYLVRDFAAQLLPHCPALVVALTELSQEHCVRGNELGLLWPALVNALATGGVGGKPLFCVVDALDEMDDDELEDVTEKLVALSTTALGGNGGCGADGVAEVRIMMTSRPLPHIERVLAHPDVVRLKLDTVLLSPDVARYVDARMATLDPPLSDEKNGLVRHAICERANGLFLQARLMTDNLAEGLRDGRVTAETLPDSLDRLPRTLRAVYEDMLKEHARRSGVAAAQQAMILTCVTHATRPLRLIELGSLLSRMLHVDLRRGKELVRAGCGRLLELLEDETVSVIHHSFTEFLHDASRKHDDGAFPVIGGQSSHAVLAVLLLEYLDACPRVDAAIDDTISLENRCDRNFPDKENVRRDKIRTEMRISHPLASYAADNLFPHIGKTVPGPGAGELLAALDRYMLTRTAAFETWMFLKWPGLLSASVNVFHLIAGVADGELIPPYVMDHLAERAPELLDTRDADGLTPLAYAARDGHDGVVGLLLAKGADPTTGGSDGLTPLHRAASEGRAGAVRVLLDAGVDPLIKTYPVLSVYDEYEQWHNEYTEEEAEARRQSALSLAYEGRDQEVMKTFMPFIPPDEINLCFHQANDVENVSQLLEAGKADVDSFMDGKTKLYRAVRKLDLDMIKLLLHHGADVNKRCDNDCFQCYDGVIARELPSPARERGPTPLHGFAGFGLDRRPLYKDNKEKAAECLRLLIEAGADVNATADEEGFNAAKDLTPLHYAVQRKERLGFGGMSKWDKSEQILTELLLSAGANPNPKTANGNAPVHLANPEKHRVLELLVEHGADINAVNIRGRTALLEMIARLHGDSYDMPQPSVNVFDRLLELGADVNATDGAGNTIFHHILHGFAHFSKHDLMPFVKKLLLVGADLNTKNKKGEPPLWRYRVCDREGINRADDEAALRVLVEAGMDLNSRDALGHTILWNLLDRYGVETTVLDKFIRLGADPGLLSHDGETLLHAAIRSKPLANWLRYLISVGVRPDVLTQDGNTLVHRAVRGSDSNKNDLREMIQIVLDAGVDPRAKNSKGQSALHVAGGLVGLQTALSHPSFEGLDVDEPDVDGLTPLHNALKIGEQAVSSLLRAGADPTRLAASGLSLLHSASREGKAGVVGLLLARYRQLGVLDEQVMLFGEGRAPLHYACQSGNPDAVWDLLRNGADPLVTDEKGLTALHILAEYQHPAGSRYANPPPVADIVDMLQRAGVSLDAEAAIRKDDNSAPANLTPLDVAVERGSWELARELMARGVQPRDHYIQSEAFELATDKKKAAEETRKAQLARGPLGRRTSKEERVRGSPVWRGRWAACQGALTTPPKENADEVYFVASGQDILDAKARESDESKDSRDKIVAVDVLEHLLRDGDYDTIKEYAELGGDLYGPEPERHWTFLHRLVTAGQAHLLEHFSDEVAKFEADTNTGGTLLSHAYQSHLRIAQIVVGKLPKGAYSNLLPDLAKTEAFWQLEALEYHIARGADIETRNSRGHTPLLEAIEANSTWVEETVRVLLKHGADPNAVVQTEFNFNRRSALELSKSPAVTKLLLEAGASWDHRPGLLGRVIARRMQPEIVTVLLDVGVDVNELPSPEPSPELEDSKQQQTKEEFRYALHEAARPTTDSYPPFDFETQQRAVVDLLLSRGADPLATYPDGGFVLQGVVEDRGHLASFLPLLSQPTCSRKGHHGRTLLVSACMPEVPVGPRKYSPRASPRLTVSVDAMHALLKAGADPLLVDDEGRTPLHWFCTLPAWFNETHRKAFAALVDHCPAAIHVTDKQGRKPLHVALLTYASRSQLAPFAIQHLLSAGADAHKPDPVTGNSILHFIAQRLVGPSPEATIAAALFRELVAAGHDINARNAAGETPAFTFAAAGWGFVEEPREDENATSWTTPPTTEHENSAGVLAEAGADFTAIDARGRTLLHVAAARDVPDNGNSNLWHVERAFKKLMELGADPRVEDEELRTAVDVAVARRLDGVVKLFTEEGKREAEREREEKERKEREKKEKKEKKEKGGDEEEGSDDDCVIM</sequence>
<feature type="repeat" description="ANK" evidence="3">
    <location>
        <begin position="1284"/>
        <end position="1316"/>
    </location>
</feature>
<dbReference type="PROSITE" id="PS50088">
    <property type="entry name" value="ANK_REPEAT"/>
    <property type="match status" value="8"/>
</dbReference>
<dbReference type="Pfam" id="PF12796">
    <property type="entry name" value="Ank_2"/>
    <property type="match status" value="2"/>
</dbReference>
<protein>
    <submittedName>
        <fullName evidence="7">Ankyrin repeat-containing domain protein</fullName>
    </submittedName>
</protein>
<dbReference type="SUPFAM" id="SSF48403">
    <property type="entry name" value="Ankyrin repeat"/>
    <property type="match status" value="4"/>
</dbReference>
<feature type="region of interest" description="Disordered" evidence="4">
    <location>
        <begin position="2116"/>
        <end position="2162"/>
    </location>
</feature>
<reference evidence="7" key="1">
    <citation type="journal article" date="2023" name="Mol. Phylogenet. Evol.">
        <title>Genome-scale phylogeny and comparative genomics of the fungal order Sordariales.</title>
        <authorList>
            <person name="Hensen N."/>
            <person name="Bonometti L."/>
            <person name="Westerberg I."/>
            <person name="Brannstrom I.O."/>
            <person name="Guillou S."/>
            <person name="Cros-Aarteil S."/>
            <person name="Calhoun S."/>
            <person name="Haridas S."/>
            <person name="Kuo A."/>
            <person name="Mondo S."/>
            <person name="Pangilinan J."/>
            <person name="Riley R."/>
            <person name="LaButti K."/>
            <person name="Andreopoulos B."/>
            <person name="Lipzen A."/>
            <person name="Chen C."/>
            <person name="Yan M."/>
            <person name="Daum C."/>
            <person name="Ng V."/>
            <person name="Clum A."/>
            <person name="Steindorff A."/>
            <person name="Ohm R.A."/>
            <person name="Martin F."/>
            <person name="Silar P."/>
            <person name="Natvig D.O."/>
            <person name="Lalanne C."/>
            <person name="Gautier V."/>
            <person name="Ament-Velasquez S.L."/>
            <person name="Kruys A."/>
            <person name="Hutchinson M.I."/>
            <person name="Powell A.J."/>
            <person name="Barry K."/>
            <person name="Miller A.N."/>
            <person name="Grigoriev I.V."/>
            <person name="Debuchy R."/>
            <person name="Gladieux P."/>
            <person name="Hiltunen Thoren M."/>
            <person name="Johannesson H."/>
        </authorList>
    </citation>
    <scope>NUCLEOTIDE SEQUENCE</scope>
    <source>
        <strain evidence="7">CBS 103.79</strain>
    </source>
</reference>
<evidence type="ECO:0000256" key="2">
    <source>
        <dbReference type="ARBA" id="ARBA00023043"/>
    </source>
</evidence>
<feature type="region of interest" description="Disordered" evidence="4">
    <location>
        <begin position="1723"/>
        <end position="1743"/>
    </location>
</feature>
<keyword evidence="1" id="KW-0677">Repeat</keyword>
<dbReference type="PANTHER" id="PTHR24198:SF165">
    <property type="entry name" value="ANKYRIN REPEAT-CONTAINING PROTEIN-RELATED"/>
    <property type="match status" value="1"/>
</dbReference>
<feature type="domain" description="GPI inositol-deacylase winged helix" evidence="5">
    <location>
        <begin position="381"/>
        <end position="452"/>
    </location>
</feature>